<dbReference type="UniPathway" id="UPA00219"/>
<comment type="function">
    <text evidence="12">Cell wall formation. Adds enolpyruvyl to UDP-N-acetylglucosamine.</text>
</comment>
<comment type="pathway">
    <text evidence="2 12">Cell wall biogenesis; peptidoglycan biosynthesis.</text>
</comment>
<feature type="binding site" evidence="12">
    <location>
        <begin position="22"/>
        <end position="23"/>
    </location>
    <ligand>
        <name>phosphoenolpyruvate</name>
        <dbReference type="ChEBI" id="CHEBI:58702"/>
    </ligand>
</feature>
<dbReference type="FunFam" id="3.65.10.10:FF:000001">
    <property type="entry name" value="UDP-N-acetylglucosamine 1-carboxyvinyltransferase"/>
    <property type="match status" value="1"/>
</dbReference>
<evidence type="ECO:0000256" key="3">
    <source>
        <dbReference type="ARBA" id="ARBA00022490"/>
    </source>
</evidence>
<evidence type="ECO:0000256" key="1">
    <source>
        <dbReference type="ARBA" id="ARBA00004496"/>
    </source>
</evidence>
<evidence type="ECO:0000256" key="10">
    <source>
        <dbReference type="ARBA" id="ARBA00038367"/>
    </source>
</evidence>
<dbReference type="Pfam" id="PF00275">
    <property type="entry name" value="EPSP_synthase"/>
    <property type="match status" value="1"/>
</dbReference>
<evidence type="ECO:0000256" key="5">
    <source>
        <dbReference type="ARBA" id="ARBA00022679"/>
    </source>
</evidence>
<keyword evidence="4 12" id="KW-0132">Cell division</keyword>
<evidence type="ECO:0000256" key="8">
    <source>
        <dbReference type="ARBA" id="ARBA00023306"/>
    </source>
</evidence>
<evidence type="ECO:0000256" key="11">
    <source>
        <dbReference type="ARBA" id="ARBA00047527"/>
    </source>
</evidence>
<organism evidence="14 15">
    <name type="scientific">Lihuaxuella thermophila</name>
    <dbReference type="NCBI Taxonomy" id="1173111"/>
    <lineage>
        <taxon>Bacteria</taxon>
        <taxon>Bacillati</taxon>
        <taxon>Bacillota</taxon>
        <taxon>Bacilli</taxon>
        <taxon>Bacillales</taxon>
        <taxon>Thermoactinomycetaceae</taxon>
        <taxon>Lihuaxuella</taxon>
    </lineage>
</organism>
<evidence type="ECO:0000256" key="7">
    <source>
        <dbReference type="ARBA" id="ARBA00022984"/>
    </source>
</evidence>
<comment type="similarity">
    <text evidence="10 12">Belongs to the EPSP synthase family. MurA subfamily.</text>
</comment>
<dbReference type="EMBL" id="FOCQ01000005">
    <property type="protein sequence ID" value="SEN08640.1"/>
    <property type="molecule type" value="Genomic_DNA"/>
</dbReference>
<dbReference type="GO" id="GO:0019277">
    <property type="term" value="P:UDP-N-acetylgalactosamine biosynthetic process"/>
    <property type="evidence" value="ECO:0007669"/>
    <property type="project" value="InterPro"/>
</dbReference>
<dbReference type="GO" id="GO:0008760">
    <property type="term" value="F:UDP-N-acetylglucosamine 1-carboxyvinyltransferase activity"/>
    <property type="evidence" value="ECO:0007669"/>
    <property type="project" value="UniProtKB-UniRule"/>
</dbReference>
<keyword evidence="7 12" id="KW-0573">Peptidoglycan synthesis</keyword>
<evidence type="ECO:0000313" key="14">
    <source>
        <dbReference type="EMBL" id="SEN08640.1"/>
    </source>
</evidence>
<feature type="active site" description="Proton donor" evidence="12">
    <location>
        <position position="116"/>
    </location>
</feature>
<dbReference type="Gene3D" id="3.65.10.10">
    <property type="entry name" value="Enolpyruvate transferase domain"/>
    <property type="match status" value="2"/>
</dbReference>
<dbReference type="InterPro" id="IPR005750">
    <property type="entry name" value="UDP_GlcNAc_COvinyl_MurA"/>
</dbReference>
<evidence type="ECO:0000256" key="12">
    <source>
        <dbReference type="HAMAP-Rule" id="MF_00111"/>
    </source>
</evidence>
<comment type="caution">
    <text evidence="12">Lacks conserved residue(s) required for the propagation of feature annotation.</text>
</comment>
<dbReference type="GO" id="GO:0009252">
    <property type="term" value="P:peptidoglycan biosynthetic process"/>
    <property type="evidence" value="ECO:0007669"/>
    <property type="project" value="UniProtKB-UniRule"/>
</dbReference>
<dbReference type="RefSeq" id="WP_089966939.1">
    <property type="nucleotide sequence ID" value="NZ_FOCQ01000005.1"/>
</dbReference>
<feature type="binding site" evidence="12">
    <location>
        <position position="92"/>
    </location>
    <ligand>
        <name>UDP-N-acetyl-alpha-D-glucosamine</name>
        <dbReference type="ChEBI" id="CHEBI:57705"/>
    </ligand>
</feature>
<dbReference type="AlphaFoldDB" id="A0A1H8DMZ4"/>
<dbReference type="CDD" id="cd01555">
    <property type="entry name" value="UdpNAET"/>
    <property type="match status" value="1"/>
</dbReference>
<evidence type="ECO:0000256" key="4">
    <source>
        <dbReference type="ARBA" id="ARBA00022618"/>
    </source>
</evidence>
<feature type="binding site" evidence="12">
    <location>
        <position position="305"/>
    </location>
    <ligand>
        <name>UDP-N-acetyl-alpha-D-glucosamine</name>
        <dbReference type="ChEBI" id="CHEBI:57705"/>
    </ligand>
</feature>
<dbReference type="HAMAP" id="MF_00111">
    <property type="entry name" value="MurA"/>
    <property type="match status" value="1"/>
</dbReference>
<dbReference type="GO" id="GO:0008360">
    <property type="term" value="P:regulation of cell shape"/>
    <property type="evidence" value="ECO:0007669"/>
    <property type="project" value="UniProtKB-KW"/>
</dbReference>
<comment type="subcellular location">
    <subcellularLocation>
        <location evidence="1 12">Cytoplasm</location>
    </subcellularLocation>
</comment>
<keyword evidence="3 12" id="KW-0963">Cytoplasm</keyword>
<accession>A0A1H8DMZ4</accession>
<dbReference type="InterPro" id="IPR013792">
    <property type="entry name" value="RNA3'P_cycl/enolpyr_Trfase_a/b"/>
</dbReference>
<dbReference type="EC" id="2.5.1.7" evidence="12"/>
<evidence type="ECO:0000256" key="6">
    <source>
        <dbReference type="ARBA" id="ARBA00022960"/>
    </source>
</evidence>
<dbReference type="GO" id="GO:0005737">
    <property type="term" value="C:cytoplasm"/>
    <property type="evidence" value="ECO:0007669"/>
    <property type="project" value="UniProtKB-SubCell"/>
</dbReference>
<keyword evidence="12" id="KW-0670">Pyruvate</keyword>
<evidence type="ECO:0000256" key="2">
    <source>
        <dbReference type="ARBA" id="ARBA00004752"/>
    </source>
</evidence>
<dbReference type="Proteomes" id="UP000199695">
    <property type="component" value="Unassembled WGS sequence"/>
</dbReference>
<keyword evidence="15" id="KW-1185">Reference proteome</keyword>
<gene>
    <name evidence="12" type="primary">murA</name>
    <name evidence="14" type="ORF">SAMN05444955_105272</name>
</gene>
<protein>
    <recommendedName>
        <fullName evidence="12">UDP-N-acetylglucosamine 1-carboxyvinyltransferase</fullName>
        <ecNumber evidence="12">2.5.1.7</ecNumber>
    </recommendedName>
    <alternativeName>
        <fullName evidence="12">Enoylpyruvate transferase</fullName>
    </alternativeName>
    <alternativeName>
        <fullName evidence="12">UDP-N-acetylglucosamine enolpyruvyl transferase</fullName>
        <shortName evidence="12">EPT</shortName>
    </alternativeName>
</protein>
<sequence>MEHFVIKGGKPLSGSVRVQGAKNAALPIMAATVLSGGKHEIDGVPDLTDISTMCKILEALGAKIRRTGTKMEVNTNSIQISHIPDDLMSRMRSSIFLMGPLLARLNRVSVTRPGGCAIGNRPIDIHLKGLTKLGAEIREEDGVIHCSASHLTGAEVVLDFPSVGATENVMMAAVLAKGKTTIINAAREPEIIDLQNFLNQMGANIQGAGSSVIVIHGVRELRSISYQIIPDRIVAGTLVAAAAATGGEMVLEHVVPEHLTSVLELLKRAGLQMEIERERLWVRASRRLKALDHVVTEPYPGFPTDMQPQMMASLSLAEGTSRLSEQIFESRLKHVPELRRMGADLHIEDNTVIIRGLPKLCGAVVTATDLRAGAALAIAGLAAEGTTIVKGIEHIDRGYYQLENVFSQLGADITRKKIDPSSS</sequence>
<dbReference type="OrthoDB" id="9803760at2"/>
<keyword evidence="5 12" id="KW-0808">Transferase</keyword>
<dbReference type="NCBIfam" id="TIGR01072">
    <property type="entry name" value="murA"/>
    <property type="match status" value="1"/>
</dbReference>
<reference evidence="14 15" key="1">
    <citation type="submission" date="2016-10" db="EMBL/GenBank/DDBJ databases">
        <authorList>
            <person name="de Groot N.N."/>
        </authorList>
    </citation>
    <scope>NUCLEOTIDE SEQUENCE [LARGE SCALE GENOMIC DNA]</scope>
    <source>
        <strain evidence="14 15">DSM 46701</strain>
    </source>
</reference>
<feature type="modified residue" description="2-(S-cysteinyl)pyruvic acid O-phosphothioketal" evidence="12">
    <location>
        <position position="116"/>
    </location>
</feature>
<evidence type="ECO:0000259" key="13">
    <source>
        <dbReference type="Pfam" id="PF00275"/>
    </source>
</evidence>
<evidence type="ECO:0000313" key="15">
    <source>
        <dbReference type="Proteomes" id="UP000199695"/>
    </source>
</evidence>
<dbReference type="InterPro" id="IPR036968">
    <property type="entry name" value="Enolpyruvate_Tfrase_sf"/>
</dbReference>
<keyword evidence="6 12" id="KW-0133">Cell shape</keyword>
<dbReference type="GO" id="GO:0051301">
    <property type="term" value="P:cell division"/>
    <property type="evidence" value="ECO:0007669"/>
    <property type="project" value="UniProtKB-KW"/>
</dbReference>
<dbReference type="PANTHER" id="PTHR43783:SF1">
    <property type="entry name" value="UDP-N-ACETYLGLUCOSAMINE 1-CARBOXYVINYLTRANSFERASE"/>
    <property type="match status" value="1"/>
</dbReference>
<dbReference type="SUPFAM" id="SSF55205">
    <property type="entry name" value="EPT/RTPC-like"/>
    <property type="match status" value="1"/>
</dbReference>
<keyword evidence="9 12" id="KW-0961">Cell wall biogenesis/degradation</keyword>
<dbReference type="InterPro" id="IPR050068">
    <property type="entry name" value="MurA_subfamily"/>
</dbReference>
<evidence type="ECO:0000256" key="9">
    <source>
        <dbReference type="ARBA" id="ARBA00023316"/>
    </source>
</evidence>
<dbReference type="NCBIfam" id="NF006873">
    <property type="entry name" value="PRK09369.1"/>
    <property type="match status" value="1"/>
</dbReference>
<comment type="catalytic activity">
    <reaction evidence="11 12">
        <text>phosphoenolpyruvate + UDP-N-acetyl-alpha-D-glucosamine = UDP-N-acetyl-3-O-(1-carboxyvinyl)-alpha-D-glucosamine + phosphate</text>
        <dbReference type="Rhea" id="RHEA:18681"/>
        <dbReference type="ChEBI" id="CHEBI:43474"/>
        <dbReference type="ChEBI" id="CHEBI:57705"/>
        <dbReference type="ChEBI" id="CHEBI:58702"/>
        <dbReference type="ChEBI" id="CHEBI:68483"/>
        <dbReference type="EC" id="2.5.1.7"/>
    </reaction>
</comment>
<keyword evidence="8 12" id="KW-0131">Cell cycle</keyword>
<feature type="domain" description="Enolpyruvate transferase" evidence="13">
    <location>
        <begin position="7"/>
        <end position="404"/>
    </location>
</feature>
<dbReference type="InterPro" id="IPR001986">
    <property type="entry name" value="Enolpyruvate_Tfrase_dom"/>
</dbReference>
<dbReference type="PANTHER" id="PTHR43783">
    <property type="entry name" value="UDP-N-ACETYLGLUCOSAMINE 1-CARBOXYVINYLTRANSFERASE"/>
    <property type="match status" value="1"/>
</dbReference>
<proteinExistence type="inferred from homology"/>
<dbReference type="GO" id="GO:0071555">
    <property type="term" value="P:cell wall organization"/>
    <property type="evidence" value="ECO:0007669"/>
    <property type="project" value="UniProtKB-KW"/>
</dbReference>
<dbReference type="STRING" id="1173111.SAMN05444955_105272"/>
<name>A0A1H8DMZ4_9BACL</name>
<feature type="binding site" evidence="12">
    <location>
        <position position="327"/>
    </location>
    <ligand>
        <name>UDP-N-acetyl-alpha-D-glucosamine</name>
        <dbReference type="ChEBI" id="CHEBI:57705"/>
    </ligand>
</feature>